<organism evidence="7 8">
    <name type="scientific">Noviherbaspirillum humi</name>
    <dbReference type="NCBI Taxonomy" id="1688639"/>
    <lineage>
        <taxon>Bacteria</taxon>
        <taxon>Pseudomonadati</taxon>
        <taxon>Pseudomonadota</taxon>
        <taxon>Betaproteobacteria</taxon>
        <taxon>Burkholderiales</taxon>
        <taxon>Oxalobacteraceae</taxon>
        <taxon>Noviherbaspirillum</taxon>
    </lineage>
</organism>
<evidence type="ECO:0000256" key="3">
    <source>
        <dbReference type="ARBA" id="ARBA00022692"/>
    </source>
</evidence>
<evidence type="ECO:0008006" key="9">
    <source>
        <dbReference type="Google" id="ProtNLM"/>
    </source>
</evidence>
<evidence type="ECO:0000313" key="8">
    <source>
        <dbReference type="Proteomes" id="UP000198284"/>
    </source>
</evidence>
<keyword evidence="3 6" id="KW-0812">Transmembrane</keyword>
<accession>A0A239CV77</accession>
<dbReference type="RefSeq" id="WP_089397825.1">
    <property type="nucleotide sequence ID" value="NZ_FZOT01000001.1"/>
</dbReference>
<protein>
    <recommendedName>
        <fullName evidence="9">Lysylphosphatidylglycerol synthase TM region</fullName>
    </recommendedName>
</protein>
<gene>
    <name evidence="7" type="ORF">SAMN06265795_101658</name>
</gene>
<evidence type="ECO:0000313" key="7">
    <source>
        <dbReference type="EMBL" id="SNS23762.1"/>
    </source>
</evidence>
<feature type="transmembrane region" description="Helical" evidence="6">
    <location>
        <begin position="291"/>
        <end position="316"/>
    </location>
</feature>
<evidence type="ECO:0000256" key="5">
    <source>
        <dbReference type="ARBA" id="ARBA00023136"/>
    </source>
</evidence>
<keyword evidence="8" id="KW-1185">Reference proteome</keyword>
<dbReference type="NCBIfam" id="TIGR00374">
    <property type="entry name" value="flippase-like domain"/>
    <property type="match status" value="1"/>
</dbReference>
<dbReference type="Pfam" id="PF03706">
    <property type="entry name" value="LPG_synthase_TM"/>
    <property type="match status" value="1"/>
</dbReference>
<feature type="transmembrane region" description="Helical" evidence="6">
    <location>
        <begin position="125"/>
        <end position="146"/>
    </location>
</feature>
<dbReference type="AlphaFoldDB" id="A0A239CV77"/>
<name>A0A239CV77_9BURK</name>
<feature type="transmembrane region" description="Helical" evidence="6">
    <location>
        <begin position="152"/>
        <end position="174"/>
    </location>
</feature>
<keyword evidence="4 6" id="KW-1133">Transmembrane helix</keyword>
<dbReference type="InterPro" id="IPR022791">
    <property type="entry name" value="L-PG_synthase/AglD"/>
</dbReference>
<dbReference type="Proteomes" id="UP000198284">
    <property type="component" value="Unassembled WGS sequence"/>
</dbReference>
<feature type="transmembrane region" description="Helical" evidence="6">
    <location>
        <begin position="42"/>
        <end position="60"/>
    </location>
</feature>
<comment type="subcellular location">
    <subcellularLocation>
        <location evidence="1">Cell membrane</location>
        <topology evidence="1">Multi-pass membrane protein</topology>
    </subcellularLocation>
</comment>
<evidence type="ECO:0000256" key="1">
    <source>
        <dbReference type="ARBA" id="ARBA00004651"/>
    </source>
</evidence>
<proteinExistence type="predicted"/>
<dbReference type="PANTHER" id="PTHR39087:SF2">
    <property type="entry name" value="UPF0104 MEMBRANE PROTEIN MJ1595"/>
    <property type="match status" value="1"/>
</dbReference>
<dbReference type="OrthoDB" id="5242769at2"/>
<feature type="transmembrane region" description="Helical" evidence="6">
    <location>
        <begin position="219"/>
        <end position="241"/>
    </location>
</feature>
<evidence type="ECO:0000256" key="4">
    <source>
        <dbReference type="ARBA" id="ARBA00022989"/>
    </source>
</evidence>
<evidence type="ECO:0000256" key="6">
    <source>
        <dbReference type="SAM" id="Phobius"/>
    </source>
</evidence>
<evidence type="ECO:0000256" key="2">
    <source>
        <dbReference type="ARBA" id="ARBA00022475"/>
    </source>
</evidence>
<dbReference type="PANTHER" id="PTHR39087">
    <property type="entry name" value="UPF0104 MEMBRANE PROTEIN MJ1595"/>
    <property type="match status" value="1"/>
</dbReference>
<sequence>MNIRKAARFGLGLGLAALFAWMLVRQIRLDELRRAFEGVEQHWVAAALLSFVAGYVCRIQRWRLMLQVARPGLRWADCAGPFLASFAVNNVLPFRAGDVLRAFAFNRRLGVTSGSVLATLLVERLLDLLMVLVLFGAALAVFGLQASQLAGIGGATLILAGGMVMMVLLFPGLFSPILQAFGKVAGRVAPSLGVRMQEEIGKILSTLAGMARGGNMIRLIAWSAMAWLAEGGVFGFAALAIHSITMPSASWLALPIGTLATLIPSTPGYVGTFDYFTVHAMTALGNERTAAVAYALLVHALLWLPPTILGGLYLLMRPARSEKSLKGIQS</sequence>
<dbReference type="GO" id="GO:0005886">
    <property type="term" value="C:plasma membrane"/>
    <property type="evidence" value="ECO:0007669"/>
    <property type="project" value="UniProtKB-SubCell"/>
</dbReference>
<keyword evidence="5 6" id="KW-0472">Membrane</keyword>
<reference evidence="7 8" key="1">
    <citation type="submission" date="2017-06" db="EMBL/GenBank/DDBJ databases">
        <authorList>
            <person name="Kim H.J."/>
            <person name="Triplett B.A."/>
        </authorList>
    </citation>
    <scope>NUCLEOTIDE SEQUENCE [LARGE SCALE GENOMIC DNA]</scope>
    <source>
        <strain evidence="7 8">U15</strain>
    </source>
</reference>
<keyword evidence="2" id="KW-1003">Cell membrane</keyword>
<dbReference type="EMBL" id="FZOT01000001">
    <property type="protein sequence ID" value="SNS23762.1"/>
    <property type="molecule type" value="Genomic_DNA"/>
</dbReference>